<dbReference type="PIRSF" id="PIRSF005917">
    <property type="entry name" value="MTase_YraL"/>
    <property type="match status" value="1"/>
</dbReference>
<dbReference type="PANTHER" id="PTHR46111">
    <property type="entry name" value="RIBOSOMAL RNA SMALL SUBUNIT METHYLTRANSFERASE I"/>
    <property type="match status" value="1"/>
</dbReference>
<comment type="similarity">
    <text evidence="6">Belongs to the methyltransferase superfamily. RsmI family.</text>
</comment>
<dbReference type="EMBL" id="CP001843">
    <property type="protein sequence ID" value="AEF83602.1"/>
    <property type="molecule type" value="Genomic_DNA"/>
</dbReference>
<keyword evidence="3 6" id="KW-0489">Methyltransferase</keyword>
<keyword evidence="2 6" id="KW-0698">rRNA processing</keyword>
<evidence type="ECO:0000256" key="6">
    <source>
        <dbReference type="HAMAP-Rule" id="MF_01877"/>
    </source>
</evidence>
<dbReference type="eggNOG" id="COG0313">
    <property type="taxonomic scope" value="Bacteria"/>
</dbReference>
<dbReference type="Gene3D" id="3.30.950.10">
    <property type="entry name" value="Methyltransferase, Cobalt-precorrin-4 Transmethylase, Domain 2"/>
    <property type="match status" value="1"/>
</dbReference>
<accession>F5YNV9</accession>
<organism evidence="8 9">
    <name type="scientific">Treponema primitia (strain ATCC BAA-887 / DSM 12427 / ZAS-2)</name>
    <dbReference type="NCBI Taxonomy" id="545694"/>
    <lineage>
        <taxon>Bacteria</taxon>
        <taxon>Pseudomonadati</taxon>
        <taxon>Spirochaetota</taxon>
        <taxon>Spirochaetia</taxon>
        <taxon>Spirochaetales</taxon>
        <taxon>Treponemataceae</taxon>
        <taxon>Treponema</taxon>
    </lineage>
</organism>
<dbReference type="Proteomes" id="UP000009223">
    <property type="component" value="Chromosome"/>
</dbReference>
<dbReference type="SUPFAM" id="SSF53790">
    <property type="entry name" value="Tetrapyrrole methylase"/>
    <property type="match status" value="1"/>
</dbReference>
<keyword evidence="5 6" id="KW-0949">S-adenosyl-L-methionine</keyword>
<evidence type="ECO:0000256" key="2">
    <source>
        <dbReference type="ARBA" id="ARBA00022552"/>
    </source>
</evidence>
<gene>
    <name evidence="6" type="primary">rsmI</name>
    <name evidence="8" type="ordered locus">TREPR_0293</name>
</gene>
<evidence type="ECO:0000256" key="5">
    <source>
        <dbReference type="ARBA" id="ARBA00022691"/>
    </source>
</evidence>
<evidence type="ECO:0000256" key="4">
    <source>
        <dbReference type="ARBA" id="ARBA00022679"/>
    </source>
</evidence>
<dbReference type="HOGENOM" id="CLU_044779_4_0_12"/>
<comment type="function">
    <text evidence="6">Catalyzes the 2'-O-methylation of the ribose of cytidine 1402 (C1402) in 16S rRNA.</text>
</comment>
<proteinExistence type="inferred from homology"/>
<evidence type="ECO:0000256" key="3">
    <source>
        <dbReference type="ARBA" id="ARBA00022603"/>
    </source>
</evidence>
<protein>
    <recommendedName>
        <fullName evidence="6">Ribosomal RNA small subunit methyltransferase I</fullName>
        <ecNumber evidence="6">2.1.1.198</ecNumber>
    </recommendedName>
    <alternativeName>
        <fullName evidence="6">16S rRNA 2'-O-ribose C1402 methyltransferase</fullName>
    </alternativeName>
    <alternativeName>
        <fullName evidence="6">rRNA (cytidine-2'-O-)-methyltransferase RsmI</fullName>
    </alternativeName>
</protein>
<keyword evidence="4 6" id="KW-0808">Transferase</keyword>
<dbReference type="AlphaFoldDB" id="F5YNV9"/>
<dbReference type="PANTHER" id="PTHR46111:SF1">
    <property type="entry name" value="RIBOSOMAL RNA SMALL SUBUNIT METHYLTRANSFERASE I"/>
    <property type="match status" value="1"/>
</dbReference>
<keyword evidence="9" id="KW-1185">Reference proteome</keyword>
<sequence>MSKFRLLGDRNHTGYTCGVSTLYIIGTPIGNLGDISFRAVETLKTVDLVACEDTRRTLKLLSHLGLRIPLISCRAQNEAAAAEKIILSLSEGKNVAYASDAGTPGVSDPGAVLAYLVAEAGYQVIPIPGPSAFASLVSVAGGMDKTVIFEGFLSPKAGRRRSRLKELLDTEAAFVLYESPFRVLKLLEDLADLDNERYICVGREMTKIHEEYLRGSVAEVLLILEEKTKQIGEFSVFVSGKKTNNRVN</sequence>
<dbReference type="HAMAP" id="MF_01877">
    <property type="entry name" value="16SrRNA_methyltr_I"/>
    <property type="match status" value="1"/>
</dbReference>
<evidence type="ECO:0000256" key="1">
    <source>
        <dbReference type="ARBA" id="ARBA00022490"/>
    </source>
</evidence>
<evidence type="ECO:0000313" key="9">
    <source>
        <dbReference type="Proteomes" id="UP000009223"/>
    </source>
</evidence>
<dbReference type="InterPro" id="IPR008189">
    <property type="entry name" value="rRNA_ssu_MeTfrase_I"/>
</dbReference>
<dbReference type="NCBIfam" id="TIGR00096">
    <property type="entry name" value="16S rRNA (cytidine(1402)-2'-O)-methyltransferase"/>
    <property type="match status" value="1"/>
</dbReference>
<dbReference type="GO" id="GO:0005737">
    <property type="term" value="C:cytoplasm"/>
    <property type="evidence" value="ECO:0007669"/>
    <property type="project" value="UniProtKB-SubCell"/>
</dbReference>
<dbReference type="GO" id="GO:0070677">
    <property type="term" value="F:rRNA (cytosine-2'-O-)-methyltransferase activity"/>
    <property type="evidence" value="ECO:0007669"/>
    <property type="project" value="UniProtKB-UniRule"/>
</dbReference>
<reference evidence="8 9" key="2">
    <citation type="journal article" date="2011" name="ISME J.">
        <title>RNA-seq reveals cooperative metabolic interactions between two termite-gut spirochete species in co-culture.</title>
        <authorList>
            <person name="Rosenthal A.Z."/>
            <person name="Matson E.G."/>
            <person name="Eldar A."/>
            <person name="Leadbetter J.R."/>
        </authorList>
    </citation>
    <scope>NUCLEOTIDE SEQUENCE [LARGE SCALE GENOMIC DNA]</scope>
    <source>
        <strain evidence="9">ATCC BAA-887 / DSM 12427 / ZAS-2</strain>
    </source>
</reference>
<comment type="catalytic activity">
    <reaction evidence="6">
        <text>cytidine(1402) in 16S rRNA + S-adenosyl-L-methionine = 2'-O-methylcytidine(1402) in 16S rRNA + S-adenosyl-L-homocysteine + H(+)</text>
        <dbReference type="Rhea" id="RHEA:42924"/>
        <dbReference type="Rhea" id="RHEA-COMP:10285"/>
        <dbReference type="Rhea" id="RHEA-COMP:10286"/>
        <dbReference type="ChEBI" id="CHEBI:15378"/>
        <dbReference type="ChEBI" id="CHEBI:57856"/>
        <dbReference type="ChEBI" id="CHEBI:59789"/>
        <dbReference type="ChEBI" id="CHEBI:74495"/>
        <dbReference type="ChEBI" id="CHEBI:82748"/>
        <dbReference type="EC" id="2.1.1.198"/>
    </reaction>
</comment>
<dbReference type="PROSITE" id="PS01296">
    <property type="entry name" value="RSMI"/>
    <property type="match status" value="1"/>
</dbReference>
<dbReference type="KEGG" id="tpi:TREPR_0293"/>
<dbReference type="InterPro" id="IPR018063">
    <property type="entry name" value="SAM_MeTrfase_RsmI_CS"/>
</dbReference>
<dbReference type="STRING" id="545694.TREPR_0293"/>
<dbReference type="InterPro" id="IPR014776">
    <property type="entry name" value="4pyrrole_Mease_sub2"/>
</dbReference>
<dbReference type="CDD" id="cd11648">
    <property type="entry name" value="RsmI"/>
    <property type="match status" value="1"/>
</dbReference>
<comment type="subcellular location">
    <subcellularLocation>
        <location evidence="6">Cytoplasm</location>
    </subcellularLocation>
</comment>
<reference evidence="9" key="1">
    <citation type="submission" date="2009-12" db="EMBL/GenBank/DDBJ databases">
        <title>Complete sequence of Treponema primitia strain ZAS-2.</title>
        <authorList>
            <person name="Tetu S.G."/>
            <person name="Matson E."/>
            <person name="Ren Q."/>
            <person name="Seshadri R."/>
            <person name="Elbourne L."/>
            <person name="Hassan K.A."/>
            <person name="Durkin A."/>
            <person name="Radune D."/>
            <person name="Mohamoud Y."/>
            <person name="Shay R."/>
            <person name="Jin S."/>
            <person name="Zhang X."/>
            <person name="Lucey K."/>
            <person name="Ballor N.R."/>
            <person name="Ottesen E."/>
            <person name="Rosenthal R."/>
            <person name="Allen A."/>
            <person name="Leadbetter J.R."/>
            <person name="Paulsen I.T."/>
        </authorList>
    </citation>
    <scope>NUCLEOTIDE SEQUENCE [LARGE SCALE GENOMIC DNA]</scope>
    <source>
        <strain evidence="9">ATCC BAA-887 / DSM 12427 / ZAS-2</strain>
    </source>
</reference>
<dbReference type="InterPro" id="IPR000878">
    <property type="entry name" value="4pyrrol_Mease"/>
</dbReference>
<feature type="domain" description="Tetrapyrrole methylase" evidence="7">
    <location>
        <begin position="21"/>
        <end position="220"/>
    </location>
</feature>
<evidence type="ECO:0000259" key="7">
    <source>
        <dbReference type="Pfam" id="PF00590"/>
    </source>
</evidence>
<dbReference type="Pfam" id="PF00590">
    <property type="entry name" value="TP_methylase"/>
    <property type="match status" value="1"/>
</dbReference>
<dbReference type="InterPro" id="IPR035996">
    <property type="entry name" value="4pyrrol_Methylase_sf"/>
</dbReference>
<keyword evidence="1 6" id="KW-0963">Cytoplasm</keyword>
<evidence type="ECO:0000313" key="8">
    <source>
        <dbReference type="EMBL" id="AEF83602.1"/>
    </source>
</evidence>
<name>F5YNV9_TREPZ</name>
<dbReference type="Gene3D" id="3.40.1010.10">
    <property type="entry name" value="Cobalt-precorrin-4 Transmethylase, Domain 1"/>
    <property type="match status" value="1"/>
</dbReference>
<dbReference type="EC" id="2.1.1.198" evidence="6"/>
<dbReference type="InterPro" id="IPR014777">
    <property type="entry name" value="4pyrrole_Mease_sub1"/>
</dbReference>